<comment type="caution">
    <text evidence="3">The sequence shown here is derived from an EMBL/GenBank/DDBJ whole genome shotgun (WGS) entry which is preliminary data.</text>
</comment>
<keyword evidence="2" id="KW-0496">Mitochondrion</keyword>
<proteinExistence type="predicted"/>
<organism evidence="3 4">
    <name type="scientific">Discina gigas</name>
    <dbReference type="NCBI Taxonomy" id="1032678"/>
    <lineage>
        <taxon>Eukaryota</taxon>
        <taxon>Fungi</taxon>
        <taxon>Dikarya</taxon>
        <taxon>Ascomycota</taxon>
        <taxon>Pezizomycotina</taxon>
        <taxon>Pezizomycetes</taxon>
        <taxon>Pezizales</taxon>
        <taxon>Discinaceae</taxon>
        <taxon>Discina</taxon>
    </lineage>
</organism>
<evidence type="ECO:0008006" key="5">
    <source>
        <dbReference type="Google" id="ProtNLM"/>
    </source>
</evidence>
<dbReference type="PANTHER" id="PTHR28133">
    <property type="entry name" value="REQUIRED FOR RESPIRATORY GROWTH PROTEIN 7, MITOCHONDRIAL"/>
    <property type="match status" value="1"/>
</dbReference>
<protein>
    <recommendedName>
        <fullName evidence="5">Restriction endonuclease type IV Mrr domain-containing protein</fullName>
    </recommendedName>
</protein>
<dbReference type="Proteomes" id="UP001447188">
    <property type="component" value="Unassembled WGS sequence"/>
</dbReference>
<evidence type="ECO:0000313" key="3">
    <source>
        <dbReference type="EMBL" id="KAL0637258.1"/>
    </source>
</evidence>
<reference evidence="3 4" key="1">
    <citation type="submission" date="2024-02" db="EMBL/GenBank/DDBJ databases">
        <title>Discinaceae phylogenomics.</title>
        <authorList>
            <person name="Dirks A.C."/>
            <person name="James T.Y."/>
        </authorList>
    </citation>
    <scope>NUCLEOTIDE SEQUENCE [LARGE SCALE GENOMIC DNA]</scope>
    <source>
        <strain evidence="3 4">ACD0624</strain>
    </source>
</reference>
<evidence type="ECO:0000256" key="2">
    <source>
        <dbReference type="ARBA" id="ARBA00023128"/>
    </source>
</evidence>
<accession>A0ABR3GMV5</accession>
<dbReference type="PANTHER" id="PTHR28133:SF1">
    <property type="entry name" value="REQUIRED FOR RESPIRATORY GROWTH PROTEIN 7, MITOCHONDRIAL"/>
    <property type="match status" value="1"/>
</dbReference>
<dbReference type="Pfam" id="PF10356">
    <property type="entry name" value="RRG7"/>
    <property type="match status" value="1"/>
</dbReference>
<gene>
    <name evidence="3" type="ORF">Q9L58_003742</name>
</gene>
<dbReference type="InterPro" id="IPR018828">
    <property type="entry name" value="RRG7"/>
</dbReference>
<evidence type="ECO:0000256" key="1">
    <source>
        <dbReference type="ARBA" id="ARBA00004173"/>
    </source>
</evidence>
<evidence type="ECO:0000313" key="4">
    <source>
        <dbReference type="Proteomes" id="UP001447188"/>
    </source>
</evidence>
<name>A0ABR3GMV5_9PEZI</name>
<keyword evidence="4" id="KW-1185">Reference proteome</keyword>
<sequence>MTLDHCGGPGDGGIDLRGTWAIPNLTGESSETSRVFPVLVSCKAEKMKSGPKMIRELEGAIGSASRDTIGILAATSPCTRGATQQMLLSPRALAYCCVKLYTDGGYMSQFVWNKPAGVLLQGLGASMRYSPGKEAEGELVLTLNGQVLRKPR</sequence>
<comment type="subcellular location">
    <subcellularLocation>
        <location evidence="1">Mitochondrion</location>
    </subcellularLocation>
</comment>
<dbReference type="EMBL" id="JBBBZM010000037">
    <property type="protein sequence ID" value="KAL0637258.1"/>
    <property type="molecule type" value="Genomic_DNA"/>
</dbReference>